<dbReference type="OrthoDB" id="122135at2"/>
<organism evidence="1 2">
    <name type="scientific">Paraburkholderia guartelaensis</name>
    <dbReference type="NCBI Taxonomy" id="2546446"/>
    <lineage>
        <taxon>Bacteria</taxon>
        <taxon>Pseudomonadati</taxon>
        <taxon>Pseudomonadota</taxon>
        <taxon>Betaproteobacteria</taxon>
        <taxon>Burkholderiales</taxon>
        <taxon>Burkholderiaceae</taxon>
        <taxon>Paraburkholderia</taxon>
    </lineage>
</organism>
<dbReference type="SUPFAM" id="SSF46785">
    <property type="entry name" value="Winged helix' DNA-binding domain"/>
    <property type="match status" value="1"/>
</dbReference>
<reference evidence="1 2" key="1">
    <citation type="submission" date="2019-03" db="EMBL/GenBank/DDBJ databases">
        <title>Paraburkholderia sp. isolated from native Mimosa gymnas in Guartela State Park, Brazil.</title>
        <authorList>
            <person name="Paulitsch F."/>
            <person name="Hungria M."/>
            <person name="Delamuta J.R.M."/>
            <person name="Ribeiro R.A."/>
            <person name="Dall'Agnol R."/>
            <person name="Silva J.S.B."/>
        </authorList>
    </citation>
    <scope>NUCLEOTIDE SEQUENCE [LARGE SCALE GENOMIC DNA]</scope>
    <source>
        <strain evidence="1 2">CNPSo 3008</strain>
    </source>
</reference>
<dbReference type="InterPro" id="IPR036388">
    <property type="entry name" value="WH-like_DNA-bd_sf"/>
</dbReference>
<dbReference type="InterPro" id="IPR036390">
    <property type="entry name" value="WH_DNA-bd_sf"/>
</dbReference>
<name>A0A4V6PIS5_9BURK</name>
<dbReference type="AlphaFoldDB" id="A0A4V6PIS5"/>
<protein>
    <submittedName>
        <fullName evidence="1">Transcriptional regulator</fullName>
    </submittedName>
</protein>
<dbReference type="Proteomes" id="UP000295606">
    <property type="component" value="Unassembled WGS sequence"/>
</dbReference>
<evidence type="ECO:0000313" key="2">
    <source>
        <dbReference type="Proteomes" id="UP000295606"/>
    </source>
</evidence>
<gene>
    <name evidence="1" type="ORF">E1N52_18070</name>
</gene>
<evidence type="ECO:0000313" key="1">
    <source>
        <dbReference type="EMBL" id="TDG07173.1"/>
    </source>
</evidence>
<comment type="caution">
    <text evidence="1">The sequence shown here is derived from an EMBL/GenBank/DDBJ whole genome shotgun (WGS) entry which is preliminary data.</text>
</comment>
<accession>A0A4V6PIS5</accession>
<dbReference type="EMBL" id="SMOD01000012">
    <property type="protein sequence ID" value="TDG07173.1"/>
    <property type="molecule type" value="Genomic_DNA"/>
</dbReference>
<dbReference type="Gene3D" id="1.10.10.10">
    <property type="entry name" value="Winged helix-like DNA-binding domain superfamily/Winged helix DNA-binding domain"/>
    <property type="match status" value="1"/>
</dbReference>
<proteinExistence type="predicted"/>
<sequence length="155" mass="17657">MGTKRQSLSTQRFFGDPDPDDPLIGARLRFCLNHVEQRLGEALAAAGFADIQIAHFKVLRFPPPENERPIDLAQRAGMSKQAMNYLLLQLEELGYVQRIAMGDSSARLVSLTEKGWKVAEIQRATVHEIEREWERRLGAERFQTFYAVLKELTDG</sequence>